<dbReference type="AlphaFoldDB" id="A0A8W8P0T9"/>
<organism evidence="2 3">
    <name type="scientific">Magallana gigas</name>
    <name type="common">Pacific oyster</name>
    <name type="synonym">Crassostrea gigas</name>
    <dbReference type="NCBI Taxonomy" id="29159"/>
    <lineage>
        <taxon>Eukaryota</taxon>
        <taxon>Metazoa</taxon>
        <taxon>Spiralia</taxon>
        <taxon>Lophotrochozoa</taxon>
        <taxon>Mollusca</taxon>
        <taxon>Bivalvia</taxon>
        <taxon>Autobranchia</taxon>
        <taxon>Pteriomorphia</taxon>
        <taxon>Ostreida</taxon>
        <taxon>Ostreoidea</taxon>
        <taxon>Ostreidae</taxon>
        <taxon>Magallana</taxon>
    </lineage>
</organism>
<feature type="signal peptide" evidence="1">
    <location>
        <begin position="1"/>
        <end position="16"/>
    </location>
</feature>
<name>A0A8W8P0T9_MAGGI</name>
<dbReference type="Proteomes" id="UP000005408">
    <property type="component" value="Unassembled WGS sequence"/>
</dbReference>
<evidence type="ECO:0000256" key="1">
    <source>
        <dbReference type="SAM" id="SignalP"/>
    </source>
</evidence>
<evidence type="ECO:0000313" key="2">
    <source>
        <dbReference type="EnsemblMetazoa" id="G8880.1:cds"/>
    </source>
</evidence>
<sequence length="170" mass="19182">MKVLGIVLMLALNVYAQVGSRHQYIDYRKPQPISRDIFCLDGGPISFRPRPGASIPNCLPAPGPVKGSNFINISIFKSVPYHCPGKGYVCGYSRVPMDNYGNVQVKCCTAVGVTYDERECVRYFRFESPQHPSPTKQGYFLVSSTPFFIPKNNIGFYNKECPFRKAQHYI</sequence>
<accession>A0A8W8P0T9</accession>
<feature type="chain" id="PRO_5036490660" evidence="1">
    <location>
        <begin position="17"/>
        <end position="170"/>
    </location>
</feature>
<reference evidence="2" key="1">
    <citation type="submission" date="2022-08" db="UniProtKB">
        <authorList>
            <consortium name="EnsemblMetazoa"/>
        </authorList>
    </citation>
    <scope>IDENTIFICATION</scope>
    <source>
        <strain evidence="2">05x7-T-G4-1.051#20</strain>
    </source>
</reference>
<protein>
    <submittedName>
        <fullName evidence="2">Uncharacterized protein</fullName>
    </submittedName>
</protein>
<evidence type="ECO:0000313" key="3">
    <source>
        <dbReference type="Proteomes" id="UP000005408"/>
    </source>
</evidence>
<proteinExistence type="predicted"/>
<keyword evidence="3" id="KW-1185">Reference proteome</keyword>
<dbReference type="EnsemblMetazoa" id="G8880.1">
    <property type="protein sequence ID" value="G8880.1:cds"/>
    <property type="gene ID" value="G8880"/>
</dbReference>
<dbReference type="OMA" id="FYNKECP"/>
<keyword evidence="1" id="KW-0732">Signal</keyword>
<dbReference type="OrthoDB" id="6180813at2759"/>